<keyword evidence="4" id="KW-1185">Reference proteome</keyword>
<keyword evidence="3" id="KW-0378">Hydrolase</keyword>
<gene>
    <name evidence="3" type="ORF">QC823_15750</name>
</gene>
<feature type="domain" description="Helicase C-terminal" evidence="1">
    <location>
        <begin position="301"/>
        <end position="392"/>
    </location>
</feature>
<keyword evidence="3" id="KW-0547">Nucleotide-binding</keyword>
<dbReference type="Proteomes" id="UP001254564">
    <property type="component" value="Unassembled WGS sequence"/>
</dbReference>
<evidence type="ECO:0000313" key="3">
    <source>
        <dbReference type="EMBL" id="MDR5900418.1"/>
    </source>
</evidence>
<keyword evidence="3" id="KW-0347">Helicase</keyword>
<evidence type="ECO:0000259" key="2">
    <source>
        <dbReference type="Pfam" id="PF04851"/>
    </source>
</evidence>
<dbReference type="InterPro" id="IPR027417">
    <property type="entry name" value="P-loop_NTPase"/>
</dbReference>
<comment type="caution">
    <text evidence="3">The sequence shown here is derived from an EMBL/GenBank/DDBJ whole genome shotgun (WGS) entry which is preliminary data.</text>
</comment>
<feature type="domain" description="Helicase/UvrB N-terminal" evidence="2">
    <location>
        <begin position="15"/>
        <end position="172"/>
    </location>
</feature>
<dbReference type="PANTHER" id="PTHR47396">
    <property type="entry name" value="TYPE I RESTRICTION ENZYME ECOKI R PROTEIN"/>
    <property type="match status" value="1"/>
</dbReference>
<dbReference type="GO" id="GO:0004386">
    <property type="term" value="F:helicase activity"/>
    <property type="evidence" value="ECO:0007669"/>
    <property type="project" value="UniProtKB-KW"/>
</dbReference>
<dbReference type="SUPFAM" id="SSF52540">
    <property type="entry name" value="P-loop containing nucleoside triphosphate hydrolases"/>
    <property type="match status" value="1"/>
</dbReference>
<evidence type="ECO:0000313" key="4">
    <source>
        <dbReference type="Proteomes" id="UP001254564"/>
    </source>
</evidence>
<dbReference type="InterPro" id="IPR050742">
    <property type="entry name" value="Helicase_Restrict-Modif_Enz"/>
</dbReference>
<dbReference type="Pfam" id="PF00271">
    <property type="entry name" value="Helicase_C"/>
    <property type="match status" value="1"/>
</dbReference>
<evidence type="ECO:0000259" key="1">
    <source>
        <dbReference type="Pfam" id="PF00271"/>
    </source>
</evidence>
<accession>A0ABU1HA97</accession>
<dbReference type="Pfam" id="PF04851">
    <property type="entry name" value="ResIII"/>
    <property type="match status" value="1"/>
</dbReference>
<dbReference type="InterPro" id="IPR001650">
    <property type="entry name" value="Helicase_C-like"/>
</dbReference>
<sequence length="510" mass="56883">MKLRDTPTQLAQHPPLRDWQQRCLTQALQQLSPSTPHFLCQATPGAGKMLMAAVLADQLLQRDEIDYVLYLGPSREVVSRAEETLADVTGFVMDSGLGARGGCYTYQSLRTRLRALQQLGSQFRVLLIWDESHHAGRLPGTQQGVNGANEWGRALLLLERYMRYTFALSGTPWRSDGRCLPLLSYLDIPPADGEECEQENCEVPFQQRLVPDFVYTLQEAVRDGVCRLPYIHLIDNRHIQLTLTHTNHKKPPKLKQFSSIPRLLRHPGVGYADLLRHDVPMQYVLAQGVAKLSALRQAQPTAGGLVVATDIEHAEEITEWMMDQGEDVCLVTSQTPNAHAKLRAFRESTQAWIVSVGMISEGVDIPRLRVCCYLSRIRTEQHFRQVLGRIIRRLGLHDPDCYLYVLNEELLRRYAHRIADDLPQENAVVTETAPASAPAAPGYGNTAPVAPQDNVTLAESETSNAETDAIAVVFGASATTTAAAAKAQPSWEHDMAFSQRFIEHLATLKI</sequence>
<reference evidence="3 4" key="1">
    <citation type="submission" date="2023-04" db="EMBL/GenBank/DDBJ databases">
        <title>A long-awaited taxogenomic arrangement of the family Halomonadaceae.</title>
        <authorList>
            <person name="De La Haba R."/>
            <person name="Chuvochina M."/>
            <person name="Wittouck S."/>
            <person name="Arahal D.R."/>
            <person name="Sanchez-Porro C."/>
            <person name="Hugenholtz P."/>
            <person name="Ventosa A."/>
        </authorList>
    </citation>
    <scope>NUCLEOTIDE SEQUENCE [LARGE SCALE GENOMIC DNA]</scope>
    <source>
        <strain evidence="3 4">DSM 21020</strain>
    </source>
</reference>
<proteinExistence type="predicted"/>
<organism evidence="3 4">
    <name type="scientific">Vreelandella vilamensis</name>
    <dbReference type="NCBI Taxonomy" id="531309"/>
    <lineage>
        <taxon>Bacteria</taxon>
        <taxon>Pseudomonadati</taxon>
        <taxon>Pseudomonadota</taxon>
        <taxon>Gammaproteobacteria</taxon>
        <taxon>Oceanospirillales</taxon>
        <taxon>Halomonadaceae</taxon>
        <taxon>Vreelandella</taxon>
    </lineage>
</organism>
<dbReference type="EMBL" id="JARWAN010000043">
    <property type="protein sequence ID" value="MDR5900418.1"/>
    <property type="molecule type" value="Genomic_DNA"/>
</dbReference>
<dbReference type="Gene3D" id="3.40.50.300">
    <property type="entry name" value="P-loop containing nucleotide triphosphate hydrolases"/>
    <property type="match status" value="2"/>
</dbReference>
<keyword evidence="3" id="KW-0067">ATP-binding</keyword>
<protein>
    <submittedName>
        <fullName evidence="3">DEAD/DEAH box helicase family protein</fullName>
    </submittedName>
</protein>
<dbReference type="PANTHER" id="PTHR47396:SF1">
    <property type="entry name" value="ATP-DEPENDENT HELICASE IRC3-RELATED"/>
    <property type="match status" value="1"/>
</dbReference>
<name>A0ABU1HA97_9GAMM</name>
<dbReference type="RefSeq" id="WP_309657293.1">
    <property type="nucleotide sequence ID" value="NZ_JARWAN010000043.1"/>
</dbReference>
<dbReference type="InterPro" id="IPR006935">
    <property type="entry name" value="Helicase/UvrB_N"/>
</dbReference>